<sequence>MHIVSGGWS</sequence>
<accession>A0A0A9HH31</accession>
<organism evidence="1">
    <name type="scientific">Arundo donax</name>
    <name type="common">Giant reed</name>
    <name type="synonym">Donax arundinaceus</name>
    <dbReference type="NCBI Taxonomy" id="35708"/>
    <lineage>
        <taxon>Eukaryota</taxon>
        <taxon>Viridiplantae</taxon>
        <taxon>Streptophyta</taxon>
        <taxon>Embryophyta</taxon>
        <taxon>Tracheophyta</taxon>
        <taxon>Spermatophyta</taxon>
        <taxon>Magnoliopsida</taxon>
        <taxon>Liliopsida</taxon>
        <taxon>Poales</taxon>
        <taxon>Poaceae</taxon>
        <taxon>PACMAD clade</taxon>
        <taxon>Arundinoideae</taxon>
        <taxon>Arundineae</taxon>
        <taxon>Arundo</taxon>
    </lineage>
</organism>
<name>A0A0A9HH31_ARUDO</name>
<protein>
    <submittedName>
        <fullName evidence="1">Uncharacterized protein</fullName>
    </submittedName>
</protein>
<dbReference type="EMBL" id="GBRH01165678">
    <property type="protein sequence ID" value="JAE32218.1"/>
    <property type="molecule type" value="Transcribed_RNA"/>
</dbReference>
<reference evidence="1" key="1">
    <citation type="submission" date="2014-09" db="EMBL/GenBank/DDBJ databases">
        <authorList>
            <person name="Magalhaes I.L.F."/>
            <person name="Oliveira U."/>
            <person name="Santos F.R."/>
            <person name="Vidigal T.H.D.A."/>
            <person name="Brescovit A.D."/>
            <person name="Santos A.J."/>
        </authorList>
    </citation>
    <scope>NUCLEOTIDE SEQUENCE</scope>
    <source>
        <tissue evidence="1">Shoot tissue taken approximately 20 cm above the soil surface</tissue>
    </source>
</reference>
<reference evidence="1" key="2">
    <citation type="journal article" date="2015" name="Data Brief">
        <title>Shoot transcriptome of the giant reed, Arundo donax.</title>
        <authorList>
            <person name="Barrero R.A."/>
            <person name="Guerrero F.D."/>
            <person name="Moolhuijzen P."/>
            <person name="Goolsby J.A."/>
            <person name="Tidwell J."/>
            <person name="Bellgard S.E."/>
            <person name="Bellgard M.I."/>
        </authorList>
    </citation>
    <scope>NUCLEOTIDE SEQUENCE</scope>
    <source>
        <tissue evidence="1">Shoot tissue taken approximately 20 cm above the soil surface</tissue>
    </source>
</reference>
<proteinExistence type="predicted"/>
<evidence type="ECO:0000313" key="1">
    <source>
        <dbReference type="EMBL" id="JAE32218.1"/>
    </source>
</evidence>